<organism evidence="2 3">
    <name type="scientific">Brassica cretica</name>
    <name type="common">Mustard</name>
    <dbReference type="NCBI Taxonomy" id="69181"/>
    <lineage>
        <taxon>Eukaryota</taxon>
        <taxon>Viridiplantae</taxon>
        <taxon>Streptophyta</taxon>
        <taxon>Embryophyta</taxon>
        <taxon>Tracheophyta</taxon>
        <taxon>Spermatophyta</taxon>
        <taxon>Magnoliopsida</taxon>
        <taxon>eudicotyledons</taxon>
        <taxon>Gunneridae</taxon>
        <taxon>Pentapetalae</taxon>
        <taxon>rosids</taxon>
        <taxon>malvids</taxon>
        <taxon>Brassicales</taxon>
        <taxon>Brassicaceae</taxon>
        <taxon>Brassiceae</taxon>
        <taxon>Brassica</taxon>
    </lineage>
</organism>
<name>A0ABQ7CQI5_BRACR</name>
<gene>
    <name evidence="2" type="ORF">DY000_02011207</name>
</gene>
<evidence type="ECO:0000256" key="1">
    <source>
        <dbReference type="SAM" id="MobiDB-lite"/>
    </source>
</evidence>
<evidence type="ECO:0000313" key="3">
    <source>
        <dbReference type="Proteomes" id="UP000266723"/>
    </source>
</evidence>
<evidence type="ECO:0000313" key="2">
    <source>
        <dbReference type="EMBL" id="KAF3561632.1"/>
    </source>
</evidence>
<sequence>MLNRMIRLIPSRTAAGSSSSGSRQVRSARAAVFKMADQIRTAKHIEGAWETGSIIDPETTVTGAT</sequence>
<feature type="region of interest" description="Disordered" evidence="1">
    <location>
        <begin position="1"/>
        <end position="25"/>
    </location>
</feature>
<proteinExistence type="predicted"/>
<protein>
    <submittedName>
        <fullName evidence="2">Uncharacterized protein</fullName>
    </submittedName>
</protein>
<comment type="caution">
    <text evidence="2">The sequence shown here is derived from an EMBL/GenBank/DDBJ whole genome shotgun (WGS) entry which is preliminary data.</text>
</comment>
<dbReference type="Proteomes" id="UP000266723">
    <property type="component" value="Unassembled WGS sequence"/>
</dbReference>
<accession>A0ABQ7CQI5</accession>
<feature type="compositionally biased region" description="Low complexity" evidence="1">
    <location>
        <begin position="11"/>
        <end position="25"/>
    </location>
</feature>
<dbReference type="EMBL" id="QGKV02000759">
    <property type="protein sequence ID" value="KAF3561632.1"/>
    <property type="molecule type" value="Genomic_DNA"/>
</dbReference>
<reference evidence="2 3" key="1">
    <citation type="journal article" date="2020" name="BMC Genomics">
        <title>Intraspecific diversification of the crop wild relative Brassica cretica Lam. using demographic model selection.</title>
        <authorList>
            <person name="Kioukis A."/>
            <person name="Michalopoulou V.A."/>
            <person name="Briers L."/>
            <person name="Pirintsos S."/>
            <person name="Studholme D.J."/>
            <person name="Pavlidis P."/>
            <person name="Sarris P.F."/>
        </authorList>
    </citation>
    <scope>NUCLEOTIDE SEQUENCE [LARGE SCALE GENOMIC DNA]</scope>
    <source>
        <strain evidence="3">cv. PFS-1207/04</strain>
    </source>
</reference>
<keyword evidence="3" id="KW-1185">Reference proteome</keyword>